<dbReference type="AlphaFoldDB" id="A0A3M8BE92"/>
<protein>
    <recommendedName>
        <fullName evidence="1">Integrase catalytic domain-containing protein</fullName>
    </recommendedName>
</protein>
<feature type="domain" description="Integrase catalytic" evidence="1">
    <location>
        <begin position="25"/>
        <end position="66"/>
    </location>
</feature>
<comment type="caution">
    <text evidence="2">The sequence shown here is derived from an EMBL/GenBank/DDBJ whole genome shotgun (WGS) entry which is preliminary data.</text>
</comment>
<evidence type="ECO:0000313" key="3">
    <source>
        <dbReference type="Proteomes" id="UP000276178"/>
    </source>
</evidence>
<name>A0A3M8BE92_9BACL</name>
<dbReference type="InterPro" id="IPR012337">
    <property type="entry name" value="RNaseH-like_sf"/>
</dbReference>
<organism evidence="2 3">
    <name type="scientific">Brevibacillus agri</name>
    <dbReference type="NCBI Taxonomy" id="51101"/>
    <lineage>
        <taxon>Bacteria</taxon>
        <taxon>Bacillati</taxon>
        <taxon>Bacillota</taxon>
        <taxon>Bacilli</taxon>
        <taxon>Bacillales</taxon>
        <taxon>Paenibacillaceae</taxon>
        <taxon>Brevibacillus</taxon>
    </lineage>
</organism>
<dbReference type="Proteomes" id="UP000276178">
    <property type="component" value="Unassembled WGS sequence"/>
</dbReference>
<dbReference type="EMBL" id="RHHN01000007">
    <property type="protein sequence ID" value="RNB61277.1"/>
    <property type="molecule type" value="Genomic_DNA"/>
</dbReference>
<evidence type="ECO:0000259" key="1">
    <source>
        <dbReference type="Pfam" id="PF13683"/>
    </source>
</evidence>
<dbReference type="SUPFAM" id="SSF53098">
    <property type="entry name" value="Ribonuclease H-like"/>
    <property type="match status" value="1"/>
</dbReference>
<reference evidence="2 3" key="1">
    <citation type="submission" date="2018-10" db="EMBL/GenBank/DDBJ databases">
        <title>Phylogenomics of Brevibacillus.</title>
        <authorList>
            <person name="Dunlap C."/>
        </authorList>
    </citation>
    <scope>NUCLEOTIDE SEQUENCE [LARGE SCALE GENOMIC DNA]</scope>
    <source>
        <strain evidence="2 3">NRRL NRS 1219</strain>
    </source>
</reference>
<sequence length="102" mass="12016">MGHRYYLHSRRRWIPVSVCGARSAQRGNCFDNACVESFFSHLKTEKLYLEKPRDLAHARKLIAEYISVLQYRAVPEKTWRPLPNRVPGIDRRLIQCLFLLST</sequence>
<dbReference type="GO" id="GO:0015074">
    <property type="term" value="P:DNA integration"/>
    <property type="evidence" value="ECO:0007669"/>
    <property type="project" value="InterPro"/>
</dbReference>
<proteinExistence type="predicted"/>
<dbReference type="Pfam" id="PF13683">
    <property type="entry name" value="rve_3"/>
    <property type="match status" value="1"/>
</dbReference>
<dbReference type="InterPro" id="IPR001584">
    <property type="entry name" value="Integrase_cat-core"/>
</dbReference>
<accession>A0A3M8BE92</accession>
<dbReference type="OrthoDB" id="2475920at2"/>
<evidence type="ECO:0000313" key="2">
    <source>
        <dbReference type="EMBL" id="RNB61277.1"/>
    </source>
</evidence>
<gene>
    <name evidence="2" type="ORF">EB820_01195</name>
</gene>